<dbReference type="CDD" id="cd11484">
    <property type="entry name" value="SLC-NCS1sbd_CobB-like"/>
    <property type="match status" value="1"/>
</dbReference>
<dbReference type="PANTHER" id="PTHR31806:SF1">
    <property type="entry name" value="PURINE-CYTOSINE PERMEASE FCY2-RELATED"/>
    <property type="match status" value="1"/>
</dbReference>
<feature type="transmembrane region" description="Helical" evidence="8">
    <location>
        <begin position="110"/>
        <end position="136"/>
    </location>
</feature>
<keyword evidence="4 8" id="KW-0812">Transmembrane</keyword>
<evidence type="ECO:0000256" key="5">
    <source>
        <dbReference type="ARBA" id="ARBA00022989"/>
    </source>
</evidence>
<evidence type="ECO:0000256" key="4">
    <source>
        <dbReference type="ARBA" id="ARBA00022692"/>
    </source>
</evidence>
<feature type="transmembrane region" description="Helical" evidence="8">
    <location>
        <begin position="68"/>
        <end position="90"/>
    </location>
</feature>
<dbReference type="PANTHER" id="PTHR31806">
    <property type="entry name" value="PURINE-CYTOSINE PERMEASE FCY2-RELATED"/>
    <property type="match status" value="1"/>
</dbReference>
<comment type="caution">
    <text evidence="9">The sequence shown here is derived from an EMBL/GenBank/DDBJ whole genome shotgun (WGS) entry which is preliminary data.</text>
</comment>
<evidence type="ECO:0000256" key="3">
    <source>
        <dbReference type="ARBA" id="ARBA00022448"/>
    </source>
</evidence>
<accession>A0A4R6P4F0</accession>
<evidence type="ECO:0000256" key="2">
    <source>
        <dbReference type="ARBA" id="ARBA00008974"/>
    </source>
</evidence>
<dbReference type="EMBL" id="SNXK01000007">
    <property type="protein sequence ID" value="TDP31880.1"/>
    <property type="molecule type" value="Genomic_DNA"/>
</dbReference>
<evidence type="ECO:0000313" key="9">
    <source>
        <dbReference type="EMBL" id="TDP31880.1"/>
    </source>
</evidence>
<keyword evidence="3 7" id="KW-0813">Transport</keyword>
<evidence type="ECO:0000256" key="1">
    <source>
        <dbReference type="ARBA" id="ARBA00004141"/>
    </source>
</evidence>
<evidence type="ECO:0000313" key="10">
    <source>
        <dbReference type="Proteomes" id="UP000295087"/>
    </source>
</evidence>
<dbReference type="Pfam" id="PF02133">
    <property type="entry name" value="Transp_cyt_pur"/>
    <property type="match status" value="1"/>
</dbReference>
<dbReference type="Gene3D" id="1.10.4160.10">
    <property type="entry name" value="Hydantoin permease"/>
    <property type="match status" value="1"/>
</dbReference>
<dbReference type="GO" id="GO:0005886">
    <property type="term" value="C:plasma membrane"/>
    <property type="evidence" value="ECO:0007669"/>
    <property type="project" value="TreeGrafter"/>
</dbReference>
<dbReference type="InterPro" id="IPR001248">
    <property type="entry name" value="Pur-cyt_permease"/>
</dbReference>
<organism evidence="9 10">
    <name type="scientific">Nocardia ignorata</name>
    <dbReference type="NCBI Taxonomy" id="145285"/>
    <lineage>
        <taxon>Bacteria</taxon>
        <taxon>Bacillati</taxon>
        <taxon>Actinomycetota</taxon>
        <taxon>Actinomycetes</taxon>
        <taxon>Mycobacteriales</taxon>
        <taxon>Nocardiaceae</taxon>
        <taxon>Nocardia</taxon>
    </lineage>
</organism>
<proteinExistence type="inferred from homology"/>
<feature type="transmembrane region" description="Helical" evidence="8">
    <location>
        <begin position="40"/>
        <end position="62"/>
    </location>
</feature>
<feature type="transmembrane region" description="Helical" evidence="8">
    <location>
        <begin position="250"/>
        <end position="273"/>
    </location>
</feature>
<dbReference type="Proteomes" id="UP000295087">
    <property type="component" value="Unassembled WGS sequence"/>
</dbReference>
<protein>
    <submittedName>
        <fullName evidence="9">NCS1 family nucleobase:cation symporter-1</fullName>
    </submittedName>
</protein>
<evidence type="ECO:0000256" key="7">
    <source>
        <dbReference type="PIRNR" id="PIRNR002744"/>
    </source>
</evidence>
<evidence type="ECO:0000256" key="6">
    <source>
        <dbReference type="ARBA" id="ARBA00023136"/>
    </source>
</evidence>
<feature type="transmembrane region" description="Helical" evidence="8">
    <location>
        <begin position="285"/>
        <end position="305"/>
    </location>
</feature>
<feature type="transmembrane region" description="Helical" evidence="8">
    <location>
        <begin position="405"/>
        <end position="430"/>
    </location>
</feature>
<sequence length="484" mass="51738">MRRERVIMTHEPQVATTTFAKFEQEHILPIPENKRTGTPWSLFAIWVGLNMMPLAVVTGAVASSGYGLTIGWSILAILVGNVIGAVGAALHASQGPHLGIPQMLQARAQFGFQGGSLFAVIALIMFLGFFASILIVAKDALAVVFPELNGSLVIVVFAVIGVVLCVFGYDLLSKTMVYMSVLIGVTVAVTMALLWMKPEVTAERAEAAFSFEGLFGMLAIGIVWQLAYAPYVSDYTRYLPKQTGPKSAFWSTYLGLVGSSVFVMTLGVLLGAANVASPLAALSDHLGWIGVIALIVFAVTSALINSVELYSAVMNALTVLQSMFKVTVTAGTRVLTTLVCGAVATLVALLGQGDFMTTFESFLSLLLYVLIPWSAINLADYFIVRKGHYVVADLYMRDGGQYGRWNRVGLISYAVGLAAQLPFMVTPLFTGPLAAPLHNLDLAWLVGFAVTAVVYLLLVRFSSTEAADAPEKSRAPLTPPAGTH</sequence>
<name>A0A4R6P4F0_NOCIG</name>
<reference evidence="9 10" key="1">
    <citation type="submission" date="2019-03" db="EMBL/GenBank/DDBJ databases">
        <title>Genomic Encyclopedia of Type Strains, Phase IV (KMG-IV): sequencing the most valuable type-strain genomes for metagenomic binning, comparative biology and taxonomic classification.</title>
        <authorList>
            <person name="Goeker M."/>
        </authorList>
    </citation>
    <scope>NUCLEOTIDE SEQUENCE [LARGE SCALE GENOMIC DNA]</scope>
    <source>
        <strain evidence="9 10">DSM 44496</strain>
    </source>
</reference>
<evidence type="ECO:0000256" key="8">
    <source>
        <dbReference type="SAM" id="Phobius"/>
    </source>
</evidence>
<dbReference type="AlphaFoldDB" id="A0A4R6P4F0"/>
<feature type="transmembrane region" description="Helical" evidence="8">
    <location>
        <begin position="442"/>
        <end position="459"/>
    </location>
</feature>
<feature type="transmembrane region" description="Helical" evidence="8">
    <location>
        <begin position="362"/>
        <end position="384"/>
    </location>
</feature>
<keyword evidence="5 8" id="KW-1133">Transmembrane helix</keyword>
<gene>
    <name evidence="9" type="ORF">DFR75_107105</name>
</gene>
<dbReference type="PIRSF" id="PIRSF002744">
    <property type="entry name" value="Pur-cyt_permease"/>
    <property type="match status" value="1"/>
</dbReference>
<dbReference type="InterPro" id="IPR026030">
    <property type="entry name" value="Pur-cyt_permease_Fcy2/21/22"/>
</dbReference>
<feature type="transmembrane region" description="Helical" evidence="8">
    <location>
        <begin position="148"/>
        <end position="169"/>
    </location>
</feature>
<dbReference type="GO" id="GO:0022857">
    <property type="term" value="F:transmembrane transporter activity"/>
    <property type="evidence" value="ECO:0007669"/>
    <property type="project" value="InterPro"/>
</dbReference>
<keyword evidence="6 7" id="KW-0472">Membrane</keyword>
<keyword evidence="10" id="KW-1185">Reference proteome</keyword>
<comment type="subcellular location">
    <subcellularLocation>
        <location evidence="1">Membrane</location>
        <topology evidence="1">Multi-pass membrane protein</topology>
    </subcellularLocation>
</comment>
<feature type="transmembrane region" description="Helical" evidence="8">
    <location>
        <begin position="326"/>
        <end position="350"/>
    </location>
</feature>
<feature type="transmembrane region" description="Helical" evidence="8">
    <location>
        <begin position="176"/>
        <end position="196"/>
    </location>
</feature>
<comment type="similarity">
    <text evidence="2 7">Belongs to the purine-cytosine permease (2.A.39) family.</text>
</comment>
<feature type="transmembrane region" description="Helical" evidence="8">
    <location>
        <begin position="208"/>
        <end position="229"/>
    </location>
</feature>